<dbReference type="InterPro" id="IPR017894">
    <property type="entry name" value="HTH_IS21_transposase_type"/>
</dbReference>
<dbReference type="RefSeq" id="WP_025641777.1">
    <property type="nucleotide sequence ID" value="NZ_LT669839.1"/>
</dbReference>
<proteinExistence type="predicted"/>
<dbReference type="OrthoDB" id="1688839at2"/>
<dbReference type="PANTHER" id="PTHR33498:SF1">
    <property type="entry name" value="TRANSPOSASE FOR INSERTION SEQUENCE ELEMENT IS1557"/>
    <property type="match status" value="1"/>
</dbReference>
<evidence type="ECO:0000313" key="2">
    <source>
        <dbReference type="EMBL" id="SHD77696.1"/>
    </source>
</evidence>
<dbReference type="Pfam" id="PF01610">
    <property type="entry name" value="DDE_Tnp_ISL3"/>
    <property type="match status" value="2"/>
</dbReference>
<dbReference type="PROSITE" id="PS50531">
    <property type="entry name" value="HTH_IS21"/>
    <property type="match status" value="1"/>
</dbReference>
<sequence length="541" mass="62715">MEDIRIIHQFEEGNKTFIIAESVKKYCKCPSCGIVSDKIHSKYTRKMFNGSLDGSSQEIILIARKFKCKEIFCNQEIFTERFDFIDPYGRLPNNIIEIIKILGLSTSAEKVSKIMSKLGIKISHDTVLRTLRKLPKGLNKINESVTNIGVDDFAFRKGKNYCTLICDMDKRKVLDILPSRNKKDLSEWLKNYPHIKLVSRDGSITYASAIKEALPKAEQISDKFHLIKNLLDSISQYIKRKYPRKLVISSRNDDMCKSDIGNQNNVIVIDNRNLKNRIREEKISAKWNLMMEIKEKHKAGISERQLAKDYSMSRETIRKYIRAKKPVYWPSGYKRGSKLDPYRELIVELLDNGNTHEEILNILIQQGYDGSRSLISTYINKNGLKKGIYDDKKGISYDENKSEGRKKSISIHTVTKIICKNDSNLTKDELNILESLKESYHKLVELKELIDNFKGMFLDNKLPLEKWMTKAREFNIPELNSFVNGIKRDIDSVKNSFTSSYTNGLLEGIINKIKEIKRMSYGRCKFDLLRIKVFNHQEIFG</sequence>
<dbReference type="NCBIfam" id="NF033550">
    <property type="entry name" value="transpos_ISL3"/>
    <property type="match status" value="1"/>
</dbReference>
<feature type="domain" description="HTH IS21-type" evidence="1">
    <location>
        <begin position="288"/>
        <end position="350"/>
    </location>
</feature>
<dbReference type="AlphaFoldDB" id="A0A1M4PQD3"/>
<dbReference type="EMBL" id="LT669839">
    <property type="protein sequence ID" value="SHD77696.1"/>
    <property type="molecule type" value="Genomic_DNA"/>
</dbReference>
<dbReference type="Proteomes" id="UP000245423">
    <property type="component" value="Chromosome 1"/>
</dbReference>
<gene>
    <name evidence="2" type="ORF">CUESP1_2342</name>
</gene>
<accession>A0A1M4PQD3</accession>
<evidence type="ECO:0000259" key="1">
    <source>
        <dbReference type="PROSITE" id="PS50531"/>
    </source>
</evidence>
<reference evidence="2 3" key="1">
    <citation type="submission" date="2016-11" db="EMBL/GenBank/DDBJ databases">
        <authorList>
            <person name="Manzoor S."/>
        </authorList>
    </citation>
    <scope>NUCLEOTIDE SEQUENCE [LARGE SCALE GENOMIC DNA]</scope>
    <source>
        <strain evidence="2">Clostridium ultunense strain Esp</strain>
    </source>
</reference>
<dbReference type="PANTHER" id="PTHR33498">
    <property type="entry name" value="TRANSPOSASE FOR INSERTION SEQUENCE ELEMENT IS1557"/>
    <property type="match status" value="1"/>
</dbReference>
<dbReference type="InterPro" id="IPR047951">
    <property type="entry name" value="Transpos_ISL3"/>
</dbReference>
<name>A0A1M4PQD3_9FIRM</name>
<keyword evidence="3" id="KW-1185">Reference proteome</keyword>
<protein>
    <submittedName>
        <fullName evidence="2">Transposase</fullName>
    </submittedName>
</protein>
<evidence type="ECO:0000313" key="3">
    <source>
        <dbReference type="Proteomes" id="UP000245423"/>
    </source>
</evidence>
<dbReference type="InterPro" id="IPR002560">
    <property type="entry name" value="Transposase_DDE"/>
</dbReference>
<organism evidence="2 3">
    <name type="scientific">[Clostridium] ultunense Esp</name>
    <dbReference type="NCBI Taxonomy" id="1288971"/>
    <lineage>
        <taxon>Bacteria</taxon>
        <taxon>Bacillati</taxon>
        <taxon>Bacillota</taxon>
        <taxon>Tissierellia</taxon>
        <taxon>Tissierellales</taxon>
        <taxon>Tepidimicrobiaceae</taxon>
        <taxon>Schnuerera</taxon>
    </lineage>
</organism>